<dbReference type="Proteomes" id="UP000625976">
    <property type="component" value="Unassembled WGS sequence"/>
</dbReference>
<evidence type="ECO:0000313" key="3">
    <source>
        <dbReference type="Proteomes" id="UP000625976"/>
    </source>
</evidence>
<feature type="domain" description="Lipocalin-like" evidence="1">
    <location>
        <begin position="29"/>
        <end position="120"/>
    </location>
</feature>
<dbReference type="EMBL" id="BMFQ01000004">
    <property type="protein sequence ID" value="GGG57751.1"/>
    <property type="molecule type" value="Genomic_DNA"/>
</dbReference>
<evidence type="ECO:0000259" key="1">
    <source>
        <dbReference type="Pfam" id="PF13648"/>
    </source>
</evidence>
<sequence>MNSKYLFLILTILLFGSCSKNPEKNIEHLLGYWEIKEVQLPDGSKKNYTYNDTVDYIEVSDSLTGFRVKLKPRFDGTYETSKDSEQFTIKVENDSLNLYYKTPFDSWKETILLATGEELKVINKNKVVFLYKKFIPIDINK</sequence>
<reference evidence="2" key="1">
    <citation type="journal article" date="2014" name="Int. J. Syst. Evol. Microbiol.">
        <title>Complete genome sequence of Corynebacterium casei LMG S-19264T (=DSM 44701T), isolated from a smear-ripened cheese.</title>
        <authorList>
            <consortium name="US DOE Joint Genome Institute (JGI-PGF)"/>
            <person name="Walter F."/>
            <person name="Albersmeier A."/>
            <person name="Kalinowski J."/>
            <person name="Ruckert C."/>
        </authorList>
    </citation>
    <scope>NUCLEOTIDE SEQUENCE</scope>
    <source>
        <strain evidence="2">CGMCC 1.12751</strain>
    </source>
</reference>
<dbReference type="RefSeq" id="WP_188466487.1">
    <property type="nucleotide sequence ID" value="NZ_BMFQ01000004.1"/>
</dbReference>
<accession>A0A917GUZ1</accession>
<dbReference type="InterPro" id="IPR024311">
    <property type="entry name" value="Lipocalin-like"/>
</dbReference>
<dbReference type="AlphaFoldDB" id="A0A917GUZ1"/>
<name>A0A917GUZ1_9FLAO</name>
<dbReference type="PROSITE" id="PS51257">
    <property type="entry name" value="PROKAR_LIPOPROTEIN"/>
    <property type="match status" value="1"/>
</dbReference>
<comment type="caution">
    <text evidence="2">The sequence shown here is derived from an EMBL/GenBank/DDBJ whole genome shotgun (WGS) entry which is preliminary data.</text>
</comment>
<evidence type="ECO:0000313" key="2">
    <source>
        <dbReference type="EMBL" id="GGG57751.1"/>
    </source>
</evidence>
<reference evidence="2" key="2">
    <citation type="submission" date="2020-09" db="EMBL/GenBank/DDBJ databases">
        <authorList>
            <person name="Sun Q."/>
            <person name="Zhou Y."/>
        </authorList>
    </citation>
    <scope>NUCLEOTIDE SEQUENCE</scope>
    <source>
        <strain evidence="2">CGMCC 1.12751</strain>
    </source>
</reference>
<keyword evidence="3" id="KW-1185">Reference proteome</keyword>
<protein>
    <recommendedName>
        <fullName evidence="1">Lipocalin-like domain-containing protein</fullName>
    </recommendedName>
</protein>
<gene>
    <name evidence="2" type="ORF">GCM10010976_30780</name>
</gene>
<organism evidence="2 3">
    <name type="scientific">Bizionia arctica</name>
    <dbReference type="NCBI Taxonomy" id="1495645"/>
    <lineage>
        <taxon>Bacteria</taxon>
        <taxon>Pseudomonadati</taxon>
        <taxon>Bacteroidota</taxon>
        <taxon>Flavobacteriia</taxon>
        <taxon>Flavobacteriales</taxon>
        <taxon>Flavobacteriaceae</taxon>
        <taxon>Bizionia</taxon>
    </lineage>
</organism>
<proteinExistence type="predicted"/>
<dbReference type="Pfam" id="PF13648">
    <property type="entry name" value="Lipocalin_4"/>
    <property type="match status" value="1"/>
</dbReference>